<evidence type="ECO:0000313" key="3">
    <source>
        <dbReference type="Proteomes" id="UP001634007"/>
    </source>
</evidence>
<organism evidence="2 3">
    <name type="scientific">Eucalyptus globulus</name>
    <name type="common">Tasmanian blue gum</name>
    <dbReference type="NCBI Taxonomy" id="34317"/>
    <lineage>
        <taxon>Eukaryota</taxon>
        <taxon>Viridiplantae</taxon>
        <taxon>Streptophyta</taxon>
        <taxon>Embryophyta</taxon>
        <taxon>Tracheophyta</taxon>
        <taxon>Spermatophyta</taxon>
        <taxon>Magnoliopsida</taxon>
        <taxon>eudicotyledons</taxon>
        <taxon>Gunneridae</taxon>
        <taxon>Pentapetalae</taxon>
        <taxon>rosids</taxon>
        <taxon>malvids</taxon>
        <taxon>Myrtales</taxon>
        <taxon>Myrtaceae</taxon>
        <taxon>Myrtoideae</taxon>
        <taxon>Eucalypteae</taxon>
        <taxon>Eucalyptus</taxon>
    </lineage>
</organism>
<dbReference type="InterPro" id="IPR036397">
    <property type="entry name" value="RNaseH_sf"/>
</dbReference>
<dbReference type="PANTHER" id="PTHR48475">
    <property type="entry name" value="RIBONUCLEASE H"/>
    <property type="match status" value="1"/>
</dbReference>
<dbReference type="AlphaFoldDB" id="A0ABD3IZF4"/>
<dbReference type="SUPFAM" id="SSF53098">
    <property type="entry name" value="Ribonuclease H-like"/>
    <property type="match status" value="1"/>
</dbReference>
<dbReference type="PANTHER" id="PTHR48475:SF1">
    <property type="entry name" value="RNASE H TYPE-1 DOMAIN-CONTAINING PROTEIN"/>
    <property type="match status" value="1"/>
</dbReference>
<dbReference type="CDD" id="cd09279">
    <property type="entry name" value="RNase_HI_like"/>
    <property type="match status" value="1"/>
</dbReference>
<dbReference type="InterPro" id="IPR002156">
    <property type="entry name" value="RNaseH_domain"/>
</dbReference>
<reference evidence="2 3" key="1">
    <citation type="submission" date="2024-11" db="EMBL/GenBank/DDBJ databases">
        <title>Chromosome-level genome assembly of Eucalyptus globulus Labill. provides insights into its genome evolution.</title>
        <authorList>
            <person name="Li X."/>
        </authorList>
    </citation>
    <scope>NUCLEOTIDE SEQUENCE [LARGE SCALE GENOMIC DNA]</scope>
    <source>
        <strain evidence="2">CL2024</strain>
        <tissue evidence="2">Fresh tender leaves</tissue>
    </source>
</reference>
<sequence length="183" mass="20713">MAQKSVKGRAIVDMLAKNPGKSNDWDEINERTYLVSPDKWIMYFDGAINLSGYGTRAVLISPEGQHYPVATKLVFPCTNNISEYKACIIGLQLAIDMKVRKLQVYGDSALIILQTEGEWQTRDVKLIPYHEYLEDLVKEFDEISFDYLPRSQNQFADALATLSSMLQVTDGLSIDPLQMDVLK</sequence>
<evidence type="ECO:0000313" key="2">
    <source>
        <dbReference type="EMBL" id="KAL3719096.1"/>
    </source>
</evidence>
<comment type="caution">
    <text evidence="2">The sequence shown here is derived from an EMBL/GenBank/DDBJ whole genome shotgun (WGS) entry which is preliminary data.</text>
</comment>
<evidence type="ECO:0000259" key="1">
    <source>
        <dbReference type="Pfam" id="PF13456"/>
    </source>
</evidence>
<proteinExistence type="predicted"/>
<dbReference type="Proteomes" id="UP001634007">
    <property type="component" value="Unassembled WGS sequence"/>
</dbReference>
<dbReference type="InterPro" id="IPR012337">
    <property type="entry name" value="RNaseH-like_sf"/>
</dbReference>
<protein>
    <recommendedName>
        <fullName evidence="1">RNase H type-1 domain-containing protein</fullName>
    </recommendedName>
</protein>
<dbReference type="Pfam" id="PF13456">
    <property type="entry name" value="RVT_3"/>
    <property type="match status" value="1"/>
</dbReference>
<dbReference type="Gene3D" id="3.30.420.10">
    <property type="entry name" value="Ribonuclease H-like superfamily/Ribonuclease H"/>
    <property type="match status" value="1"/>
</dbReference>
<gene>
    <name evidence="2" type="ORF">ACJRO7_004099</name>
</gene>
<name>A0ABD3IZF4_EUCGL</name>
<feature type="domain" description="RNase H type-1" evidence="1">
    <location>
        <begin position="45"/>
        <end position="161"/>
    </location>
</feature>
<keyword evidence="3" id="KW-1185">Reference proteome</keyword>
<dbReference type="EMBL" id="JBJKBG010000010">
    <property type="protein sequence ID" value="KAL3719096.1"/>
    <property type="molecule type" value="Genomic_DNA"/>
</dbReference>
<accession>A0ABD3IZF4</accession>